<evidence type="ECO:0000256" key="4">
    <source>
        <dbReference type="ARBA" id="ARBA00022643"/>
    </source>
</evidence>
<evidence type="ECO:0000313" key="7">
    <source>
        <dbReference type="EMBL" id="SCC03273.1"/>
    </source>
</evidence>
<dbReference type="Pfam" id="PF00881">
    <property type="entry name" value="Nitroreductase"/>
    <property type="match status" value="1"/>
</dbReference>
<dbReference type="PANTHER" id="PTHR43673:SF2">
    <property type="entry name" value="NITROREDUCTASE"/>
    <property type="match status" value="1"/>
</dbReference>
<evidence type="ECO:0000256" key="1">
    <source>
        <dbReference type="ARBA" id="ARBA00001917"/>
    </source>
</evidence>
<evidence type="ECO:0000256" key="5">
    <source>
        <dbReference type="ARBA" id="ARBA00023002"/>
    </source>
</evidence>
<sequence length="226" mass="25588">MNNPVLAFDETVRSRSSVRAFLPTPLSDEQIRAVLQDAQYSPSNCNTQPWHVHVVSGETKARLAKMMTVNDLEGRQTPDFTFSYEDFHGDYIERAYEQARLYYEAIGIDRDDKVRRKEAYLRNYQFFNAPHAAFLFMPSFGDNIRVASDIGMYAQSFLLSLTARGFAGIPQTMLGFHADMIRNELGVSDEYRLLFGISFGYADTSAAAANTRMPRVPVENSVVMHG</sequence>
<evidence type="ECO:0000313" key="8">
    <source>
        <dbReference type="Proteomes" id="UP000198515"/>
    </source>
</evidence>
<dbReference type="PANTHER" id="PTHR43673">
    <property type="entry name" value="NAD(P)H NITROREDUCTASE YDGI-RELATED"/>
    <property type="match status" value="1"/>
</dbReference>
<evidence type="ECO:0000256" key="2">
    <source>
        <dbReference type="ARBA" id="ARBA00007118"/>
    </source>
</evidence>
<organism evidence="7 8">
    <name type="scientific">Kosakonia oryziphila</name>
    <dbReference type="NCBI Taxonomy" id="1005667"/>
    <lineage>
        <taxon>Bacteria</taxon>
        <taxon>Pseudomonadati</taxon>
        <taxon>Pseudomonadota</taxon>
        <taxon>Gammaproteobacteria</taxon>
        <taxon>Enterobacterales</taxon>
        <taxon>Enterobacteriaceae</taxon>
        <taxon>Kosakonia</taxon>
    </lineage>
</organism>
<dbReference type="AlphaFoldDB" id="A0A1C4B8V1"/>
<protein>
    <submittedName>
        <fullName evidence="7">Nitroreductase</fullName>
    </submittedName>
</protein>
<dbReference type="CDD" id="cd02136">
    <property type="entry name" value="PnbA_NfnB-like"/>
    <property type="match status" value="1"/>
</dbReference>
<keyword evidence="4" id="KW-0288">FMN</keyword>
<dbReference type="InterPro" id="IPR000415">
    <property type="entry name" value="Nitroreductase-like"/>
</dbReference>
<dbReference type="OrthoDB" id="9784375at2"/>
<dbReference type="EMBL" id="FMBC01000007">
    <property type="protein sequence ID" value="SCC03273.1"/>
    <property type="molecule type" value="Genomic_DNA"/>
</dbReference>
<gene>
    <name evidence="7" type="ORF">GA0061070_100733</name>
</gene>
<comment type="similarity">
    <text evidence="2">Belongs to the nitroreductase family.</text>
</comment>
<reference evidence="8" key="1">
    <citation type="submission" date="2016-08" db="EMBL/GenBank/DDBJ databases">
        <authorList>
            <person name="Varghese N."/>
            <person name="Submissions Spin"/>
        </authorList>
    </citation>
    <scope>NUCLEOTIDE SEQUENCE [LARGE SCALE GENOMIC DNA]</scope>
    <source>
        <strain evidence="8">REICA_142</strain>
    </source>
</reference>
<proteinExistence type="inferred from homology"/>
<feature type="domain" description="Nitroreductase" evidence="6">
    <location>
        <begin position="12"/>
        <end position="201"/>
    </location>
</feature>
<dbReference type="GO" id="GO:0016491">
    <property type="term" value="F:oxidoreductase activity"/>
    <property type="evidence" value="ECO:0007669"/>
    <property type="project" value="UniProtKB-KW"/>
</dbReference>
<dbReference type="SUPFAM" id="SSF55469">
    <property type="entry name" value="FMN-dependent nitroreductase-like"/>
    <property type="match status" value="1"/>
</dbReference>
<dbReference type="InterPro" id="IPR029479">
    <property type="entry name" value="Nitroreductase"/>
</dbReference>
<keyword evidence="8" id="KW-1185">Reference proteome</keyword>
<dbReference type="Gene3D" id="3.40.109.10">
    <property type="entry name" value="NADH Oxidase"/>
    <property type="match status" value="1"/>
</dbReference>
<dbReference type="RefSeq" id="WP_090134150.1">
    <property type="nucleotide sequence ID" value="NZ_FMBC01000007.1"/>
</dbReference>
<comment type="cofactor">
    <cofactor evidence="1">
        <name>FMN</name>
        <dbReference type="ChEBI" id="CHEBI:58210"/>
    </cofactor>
</comment>
<dbReference type="Proteomes" id="UP000198515">
    <property type="component" value="Unassembled WGS sequence"/>
</dbReference>
<accession>A0A1C4B8V1</accession>
<keyword evidence="3" id="KW-0285">Flavoprotein</keyword>
<evidence type="ECO:0000259" key="6">
    <source>
        <dbReference type="Pfam" id="PF00881"/>
    </source>
</evidence>
<keyword evidence="5" id="KW-0560">Oxidoreductase</keyword>
<evidence type="ECO:0000256" key="3">
    <source>
        <dbReference type="ARBA" id="ARBA00022630"/>
    </source>
</evidence>
<name>A0A1C4B8V1_9ENTR</name>